<feature type="chain" id="PRO_5038044566" evidence="1">
    <location>
        <begin position="19"/>
        <end position="188"/>
    </location>
</feature>
<comment type="caution">
    <text evidence="2">The sequence shown here is derived from an EMBL/GenBank/DDBJ whole genome shotgun (WGS) entry which is preliminary data.</text>
</comment>
<dbReference type="EMBL" id="JAAMPU010000107">
    <property type="protein sequence ID" value="NMH29050.1"/>
    <property type="molecule type" value="Genomic_DNA"/>
</dbReference>
<protein>
    <submittedName>
        <fullName evidence="2">Uncharacterized protein</fullName>
    </submittedName>
</protein>
<feature type="signal peptide" evidence="1">
    <location>
        <begin position="1"/>
        <end position="18"/>
    </location>
</feature>
<dbReference type="AlphaFoldDB" id="A0A972FPL1"/>
<evidence type="ECO:0000313" key="3">
    <source>
        <dbReference type="Proteomes" id="UP000712080"/>
    </source>
</evidence>
<evidence type="ECO:0000313" key="2">
    <source>
        <dbReference type="EMBL" id="NMH29050.1"/>
    </source>
</evidence>
<dbReference type="Proteomes" id="UP000712080">
    <property type="component" value="Unassembled WGS sequence"/>
</dbReference>
<accession>A0A972FPL1</accession>
<gene>
    <name evidence="2" type="ORF">G6047_13475</name>
</gene>
<reference evidence="2" key="1">
    <citation type="submission" date="2020-02" db="EMBL/GenBank/DDBJ databases">
        <title>Flavobacterium sp. genome.</title>
        <authorList>
            <person name="Jung H.S."/>
            <person name="Baek J.H."/>
            <person name="Jeon C.O."/>
        </authorList>
    </citation>
    <scope>NUCLEOTIDE SEQUENCE</scope>
    <source>
        <strain evidence="2">SE-s28</strain>
    </source>
</reference>
<organism evidence="2 3">
    <name type="scientific">Flavobacterium silvaticum</name>
    <dbReference type="NCBI Taxonomy" id="1852020"/>
    <lineage>
        <taxon>Bacteria</taxon>
        <taxon>Pseudomonadati</taxon>
        <taxon>Bacteroidota</taxon>
        <taxon>Flavobacteriia</taxon>
        <taxon>Flavobacteriales</taxon>
        <taxon>Flavobacteriaceae</taxon>
        <taxon>Flavobacterium</taxon>
    </lineage>
</organism>
<evidence type="ECO:0000256" key="1">
    <source>
        <dbReference type="SAM" id="SignalP"/>
    </source>
</evidence>
<sequence length="188" mass="21418">MKRIALACLLLFSATLFAQKPCEWSANGKDSLGTYKALKDYVVYESNFGSSSTYVFLSLQVQNEIPYLHFQYIKKSKDFIAANCFDKNSRLFLQLDNGVIVTLKHIDQQSCGQTLMDSGFNSLISEGTFVFMNGTIEDLKSSPVSLLRVRYSTETFDYPMASQIKSELTKETYFPQKYFIDYLSCILP</sequence>
<keyword evidence="3" id="KW-1185">Reference proteome</keyword>
<proteinExistence type="predicted"/>
<name>A0A972FPL1_9FLAO</name>
<keyword evidence="1" id="KW-0732">Signal</keyword>
<dbReference type="RefSeq" id="WP_169528146.1">
    <property type="nucleotide sequence ID" value="NZ_JAAMPU010000107.1"/>
</dbReference>